<dbReference type="InterPro" id="IPR009057">
    <property type="entry name" value="Homeodomain-like_sf"/>
</dbReference>
<dbReference type="PANTHER" id="PTHR43280:SF29">
    <property type="entry name" value="ARAC-FAMILY TRANSCRIPTIONAL REGULATOR"/>
    <property type="match status" value="1"/>
</dbReference>
<feature type="transmembrane region" description="Helical" evidence="4">
    <location>
        <begin position="179"/>
        <end position="196"/>
    </location>
</feature>
<gene>
    <name evidence="6" type="ORF">D2V08_04460</name>
</gene>
<feature type="transmembrane region" description="Helical" evidence="4">
    <location>
        <begin position="114"/>
        <end position="137"/>
    </location>
</feature>
<evidence type="ECO:0000256" key="3">
    <source>
        <dbReference type="ARBA" id="ARBA00023163"/>
    </source>
</evidence>
<keyword evidence="2" id="KW-0238">DNA-binding</keyword>
<keyword evidence="4" id="KW-0472">Membrane</keyword>
<keyword evidence="7" id="KW-1185">Reference proteome</keyword>
<feature type="transmembrane region" description="Helical" evidence="4">
    <location>
        <begin position="149"/>
        <end position="167"/>
    </location>
</feature>
<dbReference type="Proteomes" id="UP000266067">
    <property type="component" value="Unassembled WGS sequence"/>
</dbReference>
<dbReference type="InterPro" id="IPR018060">
    <property type="entry name" value="HTH_AraC"/>
</dbReference>
<dbReference type="InterPro" id="IPR018062">
    <property type="entry name" value="HTH_AraC-typ_CS"/>
</dbReference>
<dbReference type="EMBL" id="QXFH01000070">
    <property type="protein sequence ID" value="RIV34644.1"/>
    <property type="molecule type" value="Genomic_DNA"/>
</dbReference>
<dbReference type="GO" id="GO:0003700">
    <property type="term" value="F:DNA-binding transcription factor activity"/>
    <property type="evidence" value="ECO:0007669"/>
    <property type="project" value="InterPro"/>
</dbReference>
<evidence type="ECO:0000256" key="2">
    <source>
        <dbReference type="ARBA" id="ARBA00023125"/>
    </source>
</evidence>
<feature type="transmembrane region" description="Helical" evidence="4">
    <location>
        <begin position="48"/>
        <end position="66"/>
    </location>
</feature>
<comment type="caution">
    <text evidence="6">The sequence shown here is derived from an EMBL/GenBank/DDBJ whole genome shotgun (WGS) entry which is preliminary data.</text>
</comment>
<evidence type="ECO:0000256" key="4">
    <source>
        <dbReference type="SAM" id="Phobius"/>
    </source>
</evidence>
<sequence>MILFSKFFRSKNNKYLGFTLLIIAVVGINNWFWDIGSNPEIISFLDLFLWQFLYPTTLFIFFYRTSNNTSANTHRLKIFYLPFVILSILNIFLSLSTTFQLYDLPDIVLNYIPLFYKVISFLSIIFPIYMIVLSYKYTLAKKNSLSKKWLKYLLAFLSLIILFGVLLESYRFLFFEKLPLTYLSTFSSIFIYWLTYKGMYQFKLSNDQYEIREITKREKKKPINSVNYKSSHFKKIVFLIEEDKIHHNPNLSRDSVAEQLEISNSYLSQIIKENTSVNFSDYINSHRIKDVKLMLKDPTFDKYSLLSIGLECGFNSKTSFYTNFKKETGLTPKEYKNK</sequence>
<evidence type="ECO:0000256" key="1">
    <source>
        <dbReference type="ARBA" id="ARBA00023015"/>
    </source>
</evidence>
<feature type="transmembrane region" description="Helical" evidence="4">
    <location>
        <begin position="78"/>
        <end position="102"/>
    </location>
</feature>
<proteinExistence type="predicted"/>
<reference evidence="6 7" key="1">
    <citation type="submission" date="2018-08" db="EMBL/GenBank/DDBJ databases">
        <title>Proposal of Muricauda 72 sp.nov. and Muricauda NH166 sp.nov., isolated from seawater.</title>
        <authorList>
            <person name="Cheng H."/>
            <person name="Wu Y.-H."/>
            <person name="Guo L.-L."/>
            <person name="Xu X.-W."/>
        </authorList>
    </citation>
    <scope>NUCLEOTIDE SEQUENCE [LARGE SCALE GENOMIC DNA]</scope>
    <source>
        <strain evidence="6 7">KCTC 22173</strain>
    </source>
</reference>
<feature type="transmembrane region" description="Helical" evidence="4">
    <location>
        <begin position="15"/>
        <end position="33"/>
    </location>
</feature>
<dbReference type="PROSITE" id="PS00041">
    <property type="entry name" value="HTH_ARAC_FAMILY_1"/>
    <property type="match status" value="1"/>
</dbReference>
<dbReference type="SUPFAM" id="SSF46689">
    <property type="entry name" value="Homeodomain-like"/>
    <property type="match status" value="1"/>
</dbReference>
<keyword evidence="4" id="KW-0812">Transmembrane</keyword>
<feature type="domain" description="HTH araC/xylS-type" evidence="5">
    <location>
        <begin position="234"/>
        <end position="338"/>
    </location>
</feature>
<dbReference type="Gene3D" id="1.10.10.60">
    <property type="entry name" value="Homeodomain-like"/>
    <property type="match status" value="2"/>
</dbReference>
<evidence type="ECO:0000313" key="6">
    <source>
        <dbReference type="EMBL" id="RIV34644.1"/>
    </source>
</evidence>
<dbReference type="SMART" id="SM00342">
    <property type="entry name" value="HTH_ARAC"/>
    <property type="match status" value="1"/>
</dbReference>
<evidence type="ECO:0000259" key="5">
    <source>
        <dbReference type="PROSITE" id="PS01124"/>
    </source>
</evidence>
<dbReference type="Pfam" id="PF12833">
    <property type="entry name" value="HTH_18"/>
    <property type="match status" value="1"/>
</dbReference>
<organism evidence="6 7">
    <name type="scientific">Flagellimonas lutimaris</name>
    <dbReference type="NCBI Taxonomy" id="475082"/>
    <lineage>
        <taxon>Bacteria</taxon>
        <taxon>Pseudomonadati</taxon>
        <taxon>Bacteroidota</taxon>
        <taxon>Flavobacteriia</taxon>
        <taxon>Flavobacteriales</taxon>
        <taxon>Flavobacteriaceae</taxon>
        <taxon>Flagellimonas</taxon>
    </lineage>
</organism>
<keyword evidence="3" id="KW-0804">Transcription</keyword>
<dbReference type="PANTHER" id="PTHR43280">
    <property type="entry name" value="ARAC-FAMILY TRANSCRIPTIONAL REGULATOR"/>
    <property type="match status" value="1"/>
</dbReference>
<name>A0A3A1N736_9FLAO</name>
<keyword evidence="4" id="KW-1133">Transmembrane helix</keyword>
<keyword evidence="1" id="KW-0805">Transcription regulation</keyword>
<protein>
    <submittedName>
        <fullName evidence="6">AraC family transcriptional regulator</fullName>
    </submittedName>
</protein>
<dbReference type="PROSITE" id="PS01124">
    <property type="entry name" value="HTH_ARAC_FAMILY_2"/>
    <property type="match status" value="1"/>
</dbReference>
<dbReference type="AlphaFoldDB" id="A0A3A1N736"/>
<dbReference type="GO" id="GO:0043565">
    <property type="term" value="F:sequence-specific DNA binding"/>
    <property type="evidence" value="ECO:0007669"/>
    <property type="project" value="InterPro"/>
</dbReference>
<accession>A0A3A1N736</accession>
<evidence type="ECO:0000313" key="7">
    <source>
        <dbReference type="Proteomes" id="UP000266067"/>
    </source>
</evidence>